<name>A0A1I5BPP1_9GAMM</name>
<evidence type="ECO:0000256" key="1">
    <source>
        <dbReference type="SAM" id="MobiDB-lite"/>
    </source>
</evidence>
<dbReference type="RefSeq" id="WP_092880192.1">
    <property type="nucleotide sequence ID" value="NZ_FOVC01000020.1"/>
</dbReference>
<reference evidence="3" key="1">
    <citation type="submission" date="2016-10" db="EMBL/GenBank/DDBJ databases">
        <authorList>
            <person name="Varghese N."/>
            <person name="Submissions S."/>
        </authorList>
    </citation>
    <scope>NUCLEOTIDE SEQUENCE [LARGE SCALE GENOMIC DNA]</scope>
    <source>
        <strain evidence="3">N6PO6</strain>
    </source>
</reference>
<dbReference type="Proteomes" id="UP000242222">
    <property type="component" value="Unassembled WGS sequence"/>
</dbReference>
<gene>
    <name evidence="2" type="ORF">SAMN05216516_1208</name>
</gene>
<organism evidence="2 3">
    <name type="scientific">Izhakiella capsodis</name>
    <dbReference type="NCBI Taxonomy" id="1367852"/>
    <lineage>
        <taxon>Bacteria</taxon>
        <taxon>Pseudomonadati</taxon>
        <taxon>Pseudomonadota</taxon>
        <taxon>Gammaproteobacteria</taxon>
        <taxon>Enterobacterales</taxon>
        <taxon>Erwiniaceae</taxon>
        <taxon>Izhakiella</taxon>
    </lineage>
</organism>
<dbReference type="STRING" id="1367852.SAMN05216516_1208"/>
<proteinExistence type="predicted"/>
<keyword evidence="3" id="KW-1185">Reference proteome</keyword>
<dbReference type="OrthoDB" id="9990369at2"/>
<feature type="region of interest" description="Disordered" evidence="1">
    <location>
        <begin position="154"/>
        <end position="177"/>
    </location>
</feature>
<accession>A0A1I5BPP1</accession>
<protein>
    <submittedName>
        <fullName evidence="2">Uncharacterized protein</fullName>
    </submittedName>
</protein>
<evidence type="ECO:0000313" key="3">
    <source>
        <dbReference type="Proteomes" id="UP000242222"/>
    </source>
</evidence>
<evidence type="ECO:0000313" key="2">
    <source>
        <dbReference type="EMBL" id="SFN76619.1"/>
    </source>
</evidence>
<dbReference type="EMBL" id="FOVC01000020">
    <property type="protein sequence ID" value="SFN76619.1"/>
    <property type="molecule type" value="Genomic_DNA"/>
</dbReference>
<sequence length="177" mass="20786">MSKKDNEEQKLAYVEALKLADVSRDMLKVLHKVNDNTLDKWLYVPDRYPPFRACWELWMYIRRRREAVARPLQTLIHRSITRADDASKKAGPVDKKKKIHNVEGKWSRDNFPIRTYLVNGKLLSIKEAGDELGYPRDKRGMSNLYFRLRREGINPGSDITDLKYKPRGGSQKKKLKK</sequence>
<dbReference type="AlphaFoldDB" id="A0A1I5BPP1"/>